<comment type="subcellular location">
    <subcellularLocation>
        <location evidence="1">Cell membrane</location>
        <topology evidence="1">Multi-pass membrane protein</topology>
    </subcellularLocation>
</comment>
<evidence type="ECO:0000256" key="3">
    <source>
        <dbReference type="ARBA" id="ARBA00022448"/>
    </source>
</evidence>
<feature type="region of interest" description="Disordered" evidence="8">
    <location>
        <begin position="1"/>
        <end position="46"/>
    </location>
</feature>
<evidence type="ECO:0000256" key="8">
    <source>
        <dbReference type="SAM" id="MobiDB-lite"/>
    </source>
</evidence>
<evidence type="ECO:0000256" key="9">
    <source>
        <dbReference type="SAM" id="Phobius"/>
    </source>
</evidence>
<evidence type="ECO:0000256" key="1">
    <source>
        <dbReference type="ARBA" id="ARBA00004651"/>
    </source>
</evidence>
<feature type="compositionally biased region" description="Low complexity" evidence="8">
    <location>
        <begin position="19"/>
        <end position="33"/>
    </location>
</feature>
<evidence type="ECO:0000256" key="2">
    <source>
        <dbReference type="ARBA" id="ARBA00009773"/>
    </source>
</evidence>
<dbReference type="AlphaFoldDB" id="A0A4R5YNM3"/>
<dbReference type="Proteomes" id="UP000295163">
    <property type="component" value="Unassembled WGS sequence"/>
</dbReference>
<keyword evidence="5 9" id="KW-0812">Transmembrane</keyword>
<dbReference type="GO" id="GO:0055085">
    <property type="term" value="P:transmembrane transport"/>
    <property type="evidence" value="ECO:0007669"/>
    <property type="project" value="TreeGrafter"/>
</dbReference>
<evidence type="ECO:0000313" key="11">
    <source>
        <dbReference type="Proteomes" id="UP000295163"/>
    </source>
</evidence>
<evidence type="ECO:0000256" key="6">
    <source>
        <dbReference type="ARBA" id="ARBA00022989"/>
    </source>
</evidence>
<name>A0A4R5YNM3_KOCRO</name>
<keyword evidence="7 9" id="KW-0472">Membrane</keyword>
<feature type="transmembrane region" description="Helical" evidence="9">
    <location>
        <begin position="359"/>
        <end position="390"/>
    </location>
</feature>
<feature type="transmembrane region" description="Helical" evidence="9">
    <location>
        <begin position="266"/>
        <end position="285"/>
    </location>
</feature>
<dbReference type="PANTHER" id="PTHR21716:SF53">
    <property type="entry name" value="PERMEASE PERM-RELATED"/>
    <property type="match status" value="1"/>
</dbReference>
<comment type="caution">
    <text evidence="10">The sequence shown here is derived from an EMBL/GenBank/DDBJ whole genome shotgun (WGS) entry which is preliminary data.</text>
</comment>
<sequence>MSTSPTPDRPSPLPGTGSAGADAPGARAASAPSGGPPDGPGADPGGVARAVLPAVGPWSDPLGRAGSRSAQVLLVAAVLAGLTWILLRVSLVVISVLVALILASAVSPLVRWLTGRGWSPLLATAAAFLGILALVGGVVTGIVLAVRSEWDNLSASAVEGWEELQRVIMSGPLPVDTASLDALLQRATDFLTSSAFAGGAISGLTAATEFLAGVVLMTVVLFFFLKDGAKMWNFTLRWFHGGTRARLAESGDRAVQVLGGYVRGTAVVAAVDAVFIGVPLALLGVPLALPLAVIVFIGGFVPIVGATAAGILAALVALVTNGPWTALIVAGVVVVVNQIEGDLLQPVVMGRTLSLHAIVVLLALTVGTIVGGIFGAILAVPITAVGWAVIQVWSDRYQAGEDPVLGPDPLDPQDTARSKASMAERWKYQRMRYQHRPGGRLGATEHDARGRPHDGPAPAGDEPDAQA</sequence>
<feature type="compositionally biased region" description="Basic and acidic residues" evidence="8">
    <location>
        <begin position="443"/>
        <end position="454"/>
    </location>
</feature>
<dbReference type="InterPro" id="IPR002549">
    <property type="entry name" value="AI-2E-like"/>
</dbReference>
<comment type="similarity">
    <text evidence="2">Belongs to the autoinducer-2 exporter (AI-2E) (TC 2.A.86) family.</text>
</comment>
<dbReference type="GO" id="GO:0005886">
    <property type="term" value="C:plasma membrane"/>
    <property type="evidence" value="ECO:0007669"/>
    <property type="project" value="UniProtKB-SubCell"/>
</dbReference>
<accession>A0A4R5YNM3</accession>
<feature type="region of interest" description="Disordered" evidence="8">
    <location>
        <begin position="403"/>
        <end position="422"/>
    </location>
</feature>
<feature type="transmembrane region" description="Helical" evidence="9">
    <location>
        <begin position="93"/>
        <end position="114"/>
    </location>
</feature>
<dbReference type="PANTHER" id="PTHR21716">
    <property type="entry name" value="TRANSMEMBRANE PROTEIN"/>
    <property type="match status" value="1"/>
</dbReference>
<feature type="transmembrane region" description="Helical" evidence="9">
    <location>
        <begin position="121"/>
        <end position="146"/>
    </location>
</feature>
<evidence type="ECO:0000256" key="7">
    <source>
        <dbReference type="ARBA" id="ARBA00023136"/>
    </source>
</evidence>
<feature type="transmembrane region" description="Helical" evidence="9">
    <location>
        <begin position="322"/>
        <end position="339"/>
    </location>
</feature>
<keyword evidence="4" id="KW-1003">Cell membrane</keyword>
<dbReference type="Pfam" id="PF01594">
    <property type="entry name" value="AI-2E_transport"/>
    <property type="match status" value="1"/>
</dbReference>
<evidence type="ECO:0000313" key="10">
    <source>
        <dbReference type="EMBL" id="TDL46698.1"/>
    </source>
</evidence>
<keyword evidence="3" id="KW-0813">Transport</keyword>
<keyword evidence="6 9" id="KW-1133">Transmembrane helix</keyword>
<feature type="transmembrane region" description="Helical" evidence="9">
    <location>
        <begin position="70"/>
        <end position="87"/>
    </location>
</feature>
<dbReference type="EMBL" id="SMZT01000001">
    <property type="protein sequence ID" value="TDL46698.1"/>
    <property type="molecule type" value="Genomic_DNA"/>
</dbReference>
<feature type="transmembrane region" description="Helical" evidence="9">
    <location>
        <begin position="200"/>
        <end position="225"/>
    </location>
</feature>
<dbReference type="GeneID" id="64346050"/>
<dbReference type="RefSeq" id="WP_133408962.1">
    <property type="nucleotide sequence ID" value="NZ_SMZT01000001.1"/>
</dbReference>
<feature type="region of interest" description="Disordered" evidence="8">
    <location>
        <begin position="432"/>
        <end position="467"/>
    </location>
</feature>
<proteinExistence type="inferred from homology"/>
<evidence type="ECO:0000256" key="5">
    <source>
        <dbReference type="ARBA" id="ARBA00022692"/>
    </source>
</evidence>
<evidence type="ECO:0000256" key="4">
    <source>
        <dbReference type="ARBA" id="ARBA00022475"/>
    </source>
</evidence>
<feature type="transmembrane region" description="Helical" evidence="9">
    <location>
        <begin position="291"/>
        <end position="315"/>
    </location>
</feature>
<gene>
    <name evidence="10" type="ORF">E2R59_01400</name>
</gene>
<organism evidence="10 11">
    <name type="scientific">Kocuria rosea</name>
    <name type="common">Deinococcus erythromyxa</name>
    <name type="synonym">Micrococcus rubens</name>
    <dbReference type="NCBI Taxonomy" id="1275"/>
    <lineage>
        <taxon>Bacteria</taxon>
        <taxon>Bacillati</taxon>
        <taxon>Actinomycetota</taxon>
        <taxon>Actinomycetes</taxon>
        <taxon>Micrococcales</taxon>
        <taxon>Micrococcaceae</taxon>
        <taxon>Kocuria</taxon>
    </lineage>
</organism>
<protein>
    <submittedName>
        <fullName evidence="10">AI-2E family transporter</fullName>
    </submittedName>
</protein>
<reference evidence="10 11" key="1">
    <citation type="submission" date="2019-03" db="EMBL/GenBank/DDBJ databases">
        <title>Genome Sequencing and Assembly of Various Microbes Isolated from Partially Reclaimed Soil and Acid Mine Drainage (AMD) Site.</title>
        <authorList>
            <person name="Steinbock B."/>
            <person name="Bechtold R."/>
            <person name="Sevigny J.L."/>
            <person name="Thomas D."/>
            <person name="Cuthill L.R."/>
            <person name="Aveiro Johannsen E.J."/>
            <person name="Thomas K."/>
            <person name="Ghosh A."/>
        </authorList>
    </citation>
    <scope>NUCLEOTIDE SEQUENCE [LARGE SCALE GENOMIC DNA]</scope>
    <source>
        <strain evidence="10 11">S-A3</strain>
    </source>
</reference>